<evidence type="ECO:0000313" key="12">
    <source>
        <dbReference type="Proteomes" id="UP000036426"/>
    </source>
</evidence>
<feature type="binding site" evidence="6 9">
    <location>
        <position position="102"/>
    </location>
    <ligand>
        <name>Zn(2+)</name>
        <dbReference type="ChEBI" id="CHEBI:29105"/>
        <note>catalytic</note>
    </ligand>
</feature>
<keyword evidence="4 6" id="KW-0378">Hydrolase</keyword>
<proteinExistence type="inferred from homology"/>
<dbReference type="InterPro" id="IPR050202">
    <property type="entry name" value="Cyt/Deoxycyt_deaminase"/>
</dbReference>
<dbReference type="HAMAP" id="MF_01558">
    <property type="entry name" value="Cyt_deam"/>
    <property type="match status" value="1"/>
</dbReference>
<comment type="subunit">
    <text evidence="2 6">Homodimer.</text>
</comment>
<accession>A0A0J1JGD7</accession>
<dbReference type="InterPro" id="IPR020797">
    <property type="entry name" value="Cytidine_deaminase_bacteria"/>
</dbReference>
<sequence length="295" mass="31311">MHTKVKDALGALPADIAAAIKPVLEADNFDATLSPEVFAELLSKTQLSDSELRVALLPLAAAYSVAPISNFYVGAIVRGLSGTLYFGANMEFVGTSLAQSVHAEQSAISHAWLKGETGVKDITINYSPCGHCRQFMNELTTAKELVVQLPQRDAMTLQAYLPESFGPADLNITDALLTDVNHGMVCDTTDALVQAACDAANRAHAPYTNNFAGVAVKNRQGDIFVGMYAENAAFNPSLPPLQVALINMNMAGYPLSDVTEAALVEKAGSTISHRANTEQALNALNADIPLTYLAV</sequence>
<comment type="catalytic activity">
    <reaction evidence="6">
        <text>cytidine + H2O + H(+) = uridine + NH4(+)</text>
        <dbReference type="Rhea" id="RHEA:16069"/>
        <dbReference type="ChEBI" id="CHEBI:15377"/>
        <dbReference type="ChEBI" id="CHEBI:15378"/>
        <dbReference type="ChEBI" id="CHEBI:16704"/>
        <dbReference type="ChEBI" id="CHEBI:17562"/>
        <dbReference type="ChEBI" id="CHEBI:28938"/>
        <dbReference type="EC" id="3.5.4.5"/>
    </reaction>
</comment>
<dbReference type="NCBIfam" id="TIGR01355">
    <property type="entry name" value="cyt_deam_dimer"/>
    <property type="match status" value="1"/>
</dbReference>
<dbReference type="OrthoDB" id="9795347at2"/>
<dbReference type="PANTHER" id="PTHR11644:SF2">
    <property type="entry name" value="CYTIDINE DEAMINASE"/>
    <property type="match status" value="1"/>
</dbReference>
<dbReference type="GO" id="GO:0055086">
    <property type="term" value="P:nucleobase-containing small molecule metabolic process"/>
    <property type="evidence" value="ECO:0007669"/>
    <property type="project" value="UniProtKB-ARBA"/>
</dbReference>
<dbReference type="RefSeq" id="WP_047874270.1">
    <property type="nucleotide sequence ID" value="NZ_BMYC01000017.1"/>
</dbReference>
<evidence type="ECO:0000256" key="9">
    <source>
        <dbReference type="PIRSR" id="PIRSR006334-3"/>
    </source>
</evidence>
<dbReference type="SUPFAM" id="SSF53927">
    <property type="entry name" value="Cytidine deaminase-like"/>
    <property type="match status" value="2"/>
</dbReference>
<evidence type="ECO:0000256" key="3">
    <source>
        <dbReference type="ARBA" id="ARBA00022723"/>
    </source>
</evidence>
<evidence type="ECO:0000256" key="1">
    <source>
        <dbReference type="ARBA" id="ARBA00006576"/>
    </source>
</evidence>
<dbReference type="Gene3D" id="3.40.140.10">
    <property type="entry name" value="Cytidine Deaminase, domain 2"/>
    <property type="match status" value="2"/>
</dbReference>
<evidence type="ECO:0000313" key="11">
    <source>
        <dbReference type="EMBL" id="KLV00882.1"/>
    </source>
</evidence>
<comment type="catalytic activity">
    <reaction evidence="6">
        <text>2'-deoxycytidine + H2O + H(+) = 2'-deoxyuridine + NH4(+)</text>
        <dbReference type="Rhea" id="RHEA:13433"/>
        <dbReference type="ChEBI" id="CHEBI:15377"/>
        <dbReference type="ChEBI" id="CHEBI:15378"/>
        <dbReference type="ChEBI" id="CHEBI:15698"/>
        <dbReference type="ChEBI" id="CHEBI:16450"/>
        <dbReference type="ChEBI" id="CHEBI:28938"/>
        <dbReference type="EC" id="3.5.4.5"/>
    </reaction>
</comment>
<feature type="domain" description="CMP/dCMP-type deaminase" evidence="10">
    <location>
        <begin position="187"/>
        <end position="295"/>
    </location>
</feature>
<dbReference type="NCBIfam" id="NF006537">
    <property type="entry name" value="PRK09027.1"/>
    <property type="match status" value="1"/>
</dbReference>
<protein>
    <recommendedName>
        <fullName evidence="6">Cytidine deaminase</fullName>
        <ecNumber evidence="6">3.5.4.5</ecNumber>
    </recommendedName>
    <alternativeName>
        <fullName evidence="6">Cytidine aminohydrolase</fullName>
        <shortName evidence="6">CDA</shortName>
    </alternativeName>
</protein>
<evidence type="ECO:0000256" key="7">
    <source>
        <dbReference type="PIRSR" id="PIRSR006334-1"/>
    </source>
</evidence>
<dbReference type="EMBL" id="LDOV01000018">
    <property type="protein sequence ID" value="KLV00882.1"/>
    <property type="molecule type" value="Genomic_DNA"/>
</dbReference>
<dbReference type="InterPro" id="IPR013171">
    <property type="entry name" value="Cyd/dCyd_deaminase_Zn-bd"/>
</dbReference>
<comment type="similarity">
    <text evidence="1 6">Belongs to the cytidine and deoxycytidylate deaminase family.</text>
</comment>
<dbReference type="PANTHER" id="PTHR11644">
    <property type="entry name" value="CYTIDINE DEAMINASE"/>
    <property type="match status" value="1"/>
</dbReference>
<dbReference type="GO" id="GO:0008270">
    <property type="term" value="F:zinc ion binding"/>
    <property type="evidence" value="ECO:0007669"/>
    <property type="project" value="UniProtKB-UniRule"/>
</dbReference>
<organism evidence="11 12">
    <name type="scientific">Photobacterium aphoticum</name>
    <dbReference type="NCBI Taxonomy" id="754436"/>
    <lineage>
        <taxon>Bacteria</taxon>
        <taxon>Pseudomonadati</taxon>
        <taxon>Pseudomonadota</taxon>
        <taxon>Gammaproteobacteria</taxon>
        <taxon>Vibrionales</taxon>
        <taxon>Vibrionaceae</taxon>
        <taxon>Photobacterium</taxon>
    </lineage>
</organism>
<dbReference type="InterPro" id="IPR016192">
    <property type="entry name" value="APOBEC/CMP_deaminase_Zn-bd"/>
</dbReference>
<feature type="binding site" evidence="6 8">
    <location>
        <begin position="89"/>
        <end position="91"/>
    </location>
    <ligand>
        <name>substrate</name>
    </ligand>
</feature>
<dbReference type="GO" id="GO:0004126">
    <property type="term" value="F:cytidine deaminase activity"/>
    <property type="evidence" value="ECO:0007669"/>
    <property type="project" value="UniProtKB-UniRule"/>
</dbReference>
<evidence type="ECO:0000256" key="6">
    <source>
        <dbReference type="HAMAP-Rule" id="MF_01558"/>
    </source>
</evidence>
<name>A0A0J1JGD7_9GAMM</name>
<dbReference type="PROSITE" id="PS00903">
    <property type="entry name" value="CYT_DCMP_DEAMINASES_1"/>
    <property type="match status" value="1"/>
</dbReference>
<dbReference type="AlphaFoldDB" id="A0A0J1JGD7"/>
<dbReference type="GO" id="GO:0072527">
    <property type="term" value="P:pyrimidine-containing compound metabolic process"/>
    <property type="evidence" value="ECO:0007669"/>
    <property type="project" value="UniProtKB-ARBA"/>
</dbReference>
<feature type="binding site" evidence="6 9">
    <location>
        <position position="132"/>
    </location>
    <ligand>
        <name>Zn(2+)</name>
        <dbReference type="ChEBI" id="CHEBI:29105"/>
        <note>catalytic</note>
    </ligand>
</feature>
<evidence type="ECO:0000256" key="4">
    <source>
        <dbReference type="ARBA" id="ARBA00022801"/>
    </source>
</evidence>
<reference evidence="11 12" key="1">
    <citation type="submission" date="2015-05" db="EMBL/GenBank/DDBJ databases">
        <title>Photobacterium galathea sp. nov.</title>
        <authorList>
            <person name="Machado H."/>
            <person name="Gram L."/>
        </authorList>
    </citation>
    <scope>NUCLEOTIDE SEQUENCE [LARGE SCALE GENOMIC DNA]</scope>
    <source>
        <strain evidence="11 12">DSM 25995</strain>
    </source>
</reference>
<gene>
    <name evidence="6" type="primary">cdd</name>
    <name evidence="11" type="ORF">ABT58_10010</name>
</gene>
<feature type="domain" description="CMP/dCMP-type deaminase" evidence="10">
    <location>
        <begin position="48"/>
        <end position="168"/>
    </location>
</feature>
<comment type="cofactor">
    <cofactor evidence="6 9">
        <name>Zn(2+)</name>
        <dbReference type="ChEBI" id="CHEBI:29105"/>
    </cofactor>
    <text evidence="6 9">Binds 1 zinc ion.</text>
</comment>
<keyword evidence="12" id="KW-1185">Reference proteome</keyword>
<comment type="caution">
    <text evidence="11">The sequence shown here is derived from an EMBL/GenBank/DDBJ whole genome shotgun (WGS) entry which is preliminary data.</text>
</comment>
<dbReference type="PATRIC" id="fig|754436.4.peg.2118"/>
<evidence type="ECO:0000256" key="5">
    <source>
        <dbReference type="ARBA" id="ARBA00022833"/>
    </source>
</evidence>
<keyword evidence="3 6" id="KW-0479">Metal-binding</keyword>
<comment type="function">
    <text evidence="6">This enzyme scavenges exogenous and endogenous cytidine and 2'-deoxycytidine for UMP synthesis.</text>
</comment>
<dbReference type="CDD" id="cd01283">
    <property type="entry name" value="cytidine_deaminase"/>
    <property type="match status" value="2"/>
</dbReference>
<dbReference type="EC" id="3.5.4.5" evidence="6"/>
<dbReference type="InterPro" id="IPR002125">
    <property type="entry name" value="CMP_dCMP_dom"/>
</dbReference>
<dbReference type="InterPro" id="IPR006263">
    <property type="entry name" value="Cyt_deam_dimer"/>
</dbReference>
<feature type="binding site" evidence="6 9">
    <location>
        <position position="129"/>
    </location>
    <ligand>
        <name>Zn(2+)</name>
        <dbReference type="ChEBI" id="CHEBI:29105"/>
        <note>catalytic</note>
    </ligand>
</feature>
<evidence type="ECO:0000256" key="2">
    <source>
        <dbReference type="ARBA" id="ARBA00011738"/>
    </source>
</evidence>
<dbReference type="Pfam" id="PF00383">
    <property type="entry name" value="dCMP_cyt_deam_1"/>
    <property type="match status" value="1"/>
</dbReference>
<dbReference type="Pfam" id="PF08211">
    <property type="entry name" value="dCMP_cyt_deam_2"/>
    <property type="match status" value="1"/>
</dbReference>
<dbReference type="InterPro" id="IPR016193">
    <property type="entry name" value="Cytidine_deaminase-like"/>
</dbReference>
<evidence type="ECO:0000259" key="10">
    <source>
        <dbReference type="PROSITE" id="PS51747"/>
    </source>
</evidence>
<dbReference type="FunFam" id="3.40.140.10:FF:000007">
    <property type="entry name" value="Cytidine deaminase"/>
    <property type="match status" value="1"/>
</dbReference>
<dbReference type="PROSITE" id="PS51747">
    <property type="entry name" value="CYT_DCMP_DEAMINASES_2"/>
    <property type="match status" value="2"/>
</dbReference>
<dbReference type="Proteomes" id="UP000036426">
    <property type="component" value="Unassembled WGS sequence"/>
</dbReference>
<keyword evidence="5 6" id="KW-0862">Zinc</keyword>
<dbReference type="PIRSF" id="PIRSF006334">
    <property type="entry name" value="Cdd_plus_pseudo"/>
    <property type="match status" value="1"/>
</dbReference>
<dbReference type="GO" id="GO:0005829">
    <property type="term" value="C:cytosol"/>
    <property type="evidence" value="ECO:0007669"/>
    <property type="project" value="TreeGrafter"/>
</dbReference>
<evidence type="ECO:0000256" key="8">
    <source>
        <dbReference type="PIRSR" id="PIRSR006334-2"/>
    </source>
</evidence>
<feature type="active site" description="Proton donor" evidence="6 7">
    <location>
        <position position="104"/>
    </location>
</feature>
<dbReference type="GO" id="GO:0042802">
    <property type="term" value="F:identical protein binding"/>
    <property type="evidence" value="ECO:0007669"/>
    <property type="project" value="UniProtKB-ARBA"/>
</dbReference>